<feature type="region of interest" description="Disordered" evidence="1">
    <location>
        <begin position="253"/>
        <end position="278"/>
    </location>
</feature>
<dbReference type="PANTHER" id="PTHR17630">
    <property type="entry name" value="DIENELACTONE HYDROLASE"/>
    <property type="match status" value="1"/>
</dbReference>
<sequence>MSCAQCFEGVKHEGTPTGTITTLSTIPTYVATPTGAYAKDKVVLYLTDVFGLQLVNNRLLADSFAANGLRIVLPDMFDGEPIPADALEPGSTFDLVAWRVRHGPETARPRVDKVIEALRAEGVTRIGAVGFCYGARLVFDLAFDHAIDVAVGTHPSGLELADLDRYASEAIAPLLLNTSEVDSAFPAEKQAHADAVLGGGKFKPGYERTYWEGCKHGFAVRGDLSNPKIKEGKEGSFKATVEWFGKHLAVNSTPTSPSVNGRSSVRSSRLRRSGPSPSRYQVTWEANGGVGLLKLHLLVDCARWDQQRDLEVLHVVPKGVVVIERTKLAKDVARGALP</sequence>
<evidence type="ECO:0000256" key="1">
    <source>
        <dbReference type="SAM" id="MobiDB-lite"/>
    </source>
</evidence>
<reference evidence="3 4" key="1">
    <citation type="submission" date="2019-02" db="EMBL/GenBank/DDBJ databases">
        <title>Genome sequencing of the rare red list fungi Dentipellis fragilis.</title>
        <authorList>
            <person name="Buettner E."/>
            <person name="Kellner H."/>
        </authorList>
    </citation>
    <scope>NUCLEOTIDE SEQUENCE [LARGE SCALE GENOMIC DNA]</scope>
    <source>
        <strain evidence="3 4">DSM 105465</strain>
    </source>
</reference>
<dbReference type="Proteomes" id="UP000298327">
    <property type="component" value="Unassembled WGS sequence"/>
</dbReference>
<keyword evidence="4" id="KW-1185">Reference proteome</keyword>
<accession>A0A4Y9Y466</accession>
<comment type="caution">
    <text evidence="3">The sequence shown here is derived from an EMBL/GenBank/DDBJ whole genome shotgun (WGS) entry which is preliminary data.</text>
</comment>
<gene>
    <name evidence="3" type="ORF">EVG20_g8822</name>
</gene>
<dbReference type="STRING" id="205917.A0A4Y9Y466"/>
<dbReference type="Pfam" id="PF01738">
    <property type="entry name" value="DLH"/>
    <property type="match status" value="1"/>
</dbReference>
<dbReference type="SUPFAM" id="SSF53474">
    <property type="entry name" value="alpha/beta-Hydrolases"/>
    <property type="match status" value="1"/>
</dbReference>
<feature type="domain" description="Dienelactone hydrolase" evidence="2">
    <location>
        <begin position="26"/>
        <end position="247"/>
    </location>
</feature>
<protein>
    <recommendedName>
        <fullName evidence="2">Dienelactone hydrolase domain-containing protein</fullName>
    </recommendedName>
</protein>
<name>A0A4Y9Y466_9AGAM</name>
<dbReference type="InterPro" id="IPR029058">
    <property type="entry name" value="AB_hydrolase_fold"/>
</dbReference>
<evidence type="ECO:0000259" key="2">
    <source>
        <dbReference type="Pfam" id="PF01738"/>
    </source>
</evidence>
<feature type="compositionally biased region" description="Low complexity" evidence="1">
    <location>
        <begin position="256"/>
        <end position="278"/>
    </location>
</feature>
<evidence type="ECO:0000313" key="4">
    <source>
        <dbReference type="Proteomes" id="UP000298327"/>
    </source>
</evidence>
<proteinExistence type="predicted"/>
<dbReference type="PANTHER" id="PTHR17630:SF44">
    <property type="entry name" value="PROTEIN AIM2"/>
    <property type="match status" value="1"/>
</dbReference>
<organism evidence="3 4">
    <name type="scientific">Dentipellis fragilis</name>
    <dbReference type="NCBI Taxonomy" id="205917"/>
    <lineage>
        <taxon>Eukaryota</taxon>
        <taxon>Fungi</taxon>
        <taxon>Dikarya</taxon>
        <taxon>Basidiomycota</taxon>
        <taxon>Agaricomycotina</taxon>
        <taxon>Agaricomycetes</taxon>
        <taxon>Russulales</taxon>
        <taxon>Hericiaceae</taxon>
        <taxon>Dentipellis</taxon>
    </lineage>
</organism>
<dbReference type="OrthoDB" id="17560at2759"/>
<dbReference type="InterPro" id="IPR002925">
    <property type="entry name" value="Dienelactn_hydro"/>
</dbReference>
<dbReference type="EMBL" id="SEOQ01000805">
    <property type="protein sequence ID" value="TFY56708.1"/>
    <property type="molecule type" value="Genomic_DNA"/>
</dbReference>
<dbReference type="AlphaFoldDB" id="A0A4Y9Y466"/>
<evidence type="ECO:0000313" key="3">
    <source>
        <dbReference type="EMBL" id="TFY56708.1"/>
    </source>
</evidence>
<dbReference type="GO" id="GO:0016787">
    <property type="term" value="F:hydrolase activity"/>
    <property type="evidence" value="ECO:0007669"/>
    <property type="project" value="InterPro"/>
</dbReference>
<dbReference type="Gene3D" id="3.40.50.1820">
    <property type="entry name" value="alpha/beta hydrolase"/>
    <property type="match status" value="1"/>
</dbReference>